<sequence length="193" mass="21488">MPERPPCYVLFYIDASLEAEALDVSMKEEEKAFVLEVSESLYSHPQFSLQVALAAYGDDNYGTPDLNTTYDRRTQLSSALDAWSLLDPNSEDIKNATTGLKVIGTWEHYFYVVLMSASPESVIKTADNSAYYPWTIGVALAEQNMGWVAFYRANLTMKATTEYILREMCLAGPDHTGPVTQNFEVADAAANNQ</sequence>
<reference evidence="1" key="1">
    <citation type="submission" date="2023-06" db="EMBL/GenBank/DDBJ databases">
        <authorList>
            <person name="Delattre M."/>
        </authorList>
    </citation>
    <scope>NUCLEOTIDE SEQUENCE</scope>
    <source>
        <strain evidence="1">AF72</strain>
    </source>
</reference>
<dbReference type="Proteomes" id="UP001177023">
    <property type="component" value="Unassembled WGS sequence"/>
</dbReference>
<feature type="non-terminal residue" evidence="1">
    <location>
        <position position="1"/>
    </location>
</feature>
<name>A0AA36CU08_9BILA</name>
<comment type="caution">
    <text evidence="1">The sequence shown here is derived from an EMBL/GenBank/DDBJ whole genome shotgun (WGS) entry which is preliminary data.</text>
</comment>
<proteinExistence type="predicted"/>
<protein>
    <submittedName>
        <fullName evidence="1">Uncharacterized protein</fullName>
    </submittedName>
</protein>
<evidence type="ECO:0000313" key="1">
    <source>
        <dbReference type="EMBL" id="CAJ0574984.1"/>
    </source>
</evidence>
<dbReference type="AlphaFoldDB" id="A0AA36CU08"/>
<evidence type="ECO:0000313" key="2">
    <source>
        <dbReference type="Proteomes" id="UP001177023"/>
    </source>
</evidence>
<gene>
    <name evidence="1" type="ORF">MSPICULIGERA_LOCUS13304</name>
</gene>
<organism evidence="1 2">
    <name type="scientific">Mesorhabditis spiculigera</name>
    <dbReference type="NCBI Taxonomy" id="96644"/>
    <lineage>
        <taxon>Eukaryota</taxon>
        <taxon>Metazoa</taxon>
        <taxon>Ecdysozoa</taxon>
        <taxon>Nematoda</taxon>
        <taxon>Chromadorea</taxon>
        <taxon>Rhabditida</taxon>
        <taxon>Rhabditina</taxon>
        <taxon>Rhabditomorpha</taxon>
        <taxon>Rhabditoidea</taxon>
        <taxon>Rhabditidae</taxon>
        <taxon>Mesorhabditinae</taxon>
        <taxon>Mesorhabditis</taxon>
    </lineage>
</organism>
<keyword evidence="2" id="KW-1185">Reference proteome</keyword>
<dbReference type="EMBL" id="CATQJA010002635">
    <property type="protein sequence ID" value="CAJ0574984.1"/>
    <property type="molecule type" value="Genomic_DNA"/>
</dbReference>
<accession>A0AA36CU08</accession>